<dbReference type="InterPro" id="IPR049946">
    <property type="entry name" value="RIBOSOMAL_L20_CS"/>
</dbReference>
<evidence type="ECO:0000256" key="3">
    <source>
        <dbReference type="ARBA" id="ARBA00022884"/>
    </source>
</evidence>
<dbReference type="FunFam" id="1.10.1900.20:FF:000001">
    <property type="entry name" value="50S ribosomal protein L20"/>
    <property type="match status" value="1"/>
</dbReference>
<dbReference type="PANTHER" id="PTHR10986">
    <property type="entry name" value="39S RIBOSOMAL PROTEIN L20"/>
    <property type="match status" value="1"/>
</dbReference>
<keyword evidence="2 7" id="KW-0699">rRNA-binding</keyword>
<dbReference type="GO" id="GO:0019843">
    <property type="term" value="F:rRNA binding"/>
    <property type="evidence" value="ECO:0007669"/>
    <property type="project" value="UniProtKB-KW"/>
</dbReference>
<reference evidence="9" key="1">
    <citation type="submission" date="2018-02" db="EMBL/GenBank/DDBJ databases">
        <title>Evolution and diversity of non-photosynthetic diatom plastid genomes.</title>
        <authorList>
            <person name="Kamikawa R."/>
            <person name="Ishii K."/>
        </authorList>
    </citation>
    <scope>NUCLEOTIDE SEQUENCE</scope>
    <source>
        <strain evidence="9">PL3-2</strain>
    </source>
</reference>
<dbReference type="HAMAP" id="MF_00382">
    <property type="entry name" value="Ribosomal_bL20"/>
    <property type="match status" value="1"/>
</dbReference>
<comment type="function">
    <text evidence="7">Binds directly to 23S ribosomal RNA and is necessary for the in vitro assembly process of the 50S ribosomal subunit. It is not involved in the protein synthesizing functions of that subunit.</text>
</comment>
<comment type="similarity">
    <text evidence="1 6">Belongs to the bacterial ribosomal protein bL20 family.</text>
</comment>
<gene>
    <name evidence="9" type="primary">rpl20</name>
</gene>
<evidence type="ECO:0000256" key="7">
    <source>
        <dbReference type="RuleBase" id="RU004311"/>
    </source>
</evidence>
<keyword evidence="5 6" id="KW-0687">Ribonucleoprotein</keyword>
<keyword evidence="9" id="KW-0934">Plastid</keyword>
<protein>
    <recommendedName>
        <fullName evidence="7">50S ribosomal protein L20</fullName>
    </recommendedName>
</protein>
<evidence type="ECO:0000256" key="5">
    <source>
        <dbReference type="ARBA" id="ARBA00023274"/>
    </source>
</evidence>
<keyword evidence="8" id="KW-0472">Membrane</keyword>
<feature type="transmembrane region" description="Helical" evidence="8">
    <location>
        <begin position="60"/>
        <end position="82"/>
    </location>
</feature>
<evidence type="ECO:0000256" key="6">
    <source>
        <dbReference type="RuleBase" id="RU000561"/>
    </source>
</evidence>
<name>A0A2Z5ZAR4_9STRA</name>
<keyword evidence="3 7" id="KW-0694">RNA-binding</keyword>
<evidence type="ECO:0000256" key="4">
    <source>
        <dbReference type="ARBA" id="ARBA00022980"/>
    </source>
</evidence>
<dbReference type="Gene3D" id="1.10.1900.20">
    <property type="entry name" value="Ribosomal protein L20"/>
    <property type="match status" value="1"/>
</dbReference>
<dbReference type="InterPro" id="IPR035566">
    <property type="entry name" value="Ribosomal_protein_bL20_C"/>
</dbReference>
<dbReference type="Gene3D" id="6.10.160.10">
    <property type="match status" value="1"/>
</dbReference>
<keyword evidence="8" id="KW-1133">Transmembrane helix</keyword>
<keyword evidence="8" id="KW-0812">Transmembrane</keyword>
<dbReference type="CDD" id="cd07026">
    <property type="entry name" value="Ribosomal_L20"/>
    <property type="match status" value="1"/>
</dbReference>
<dbReference type="InterPro" id="IPR005813">
    <property type="entry name" value="Ribosomal_bL20"/>
</dbReference>
<keyword evidence="4 6" id="KW-0689">Ribosomal protein</keyword>
<evidence type="ECO:0000256" key="8">
    <source>
        <dbReference type="SAM" id="Phobius"/>
    </source>
</evidence>
<dbReference type="PROSITE" id="PS00937">
    <property type="entry name" value="RIBOSOMAL_L20"/>
    <property type="match status" value="1"/>
</dbReference>
<proteinExistence type="inferred from homology"/>
<organism evidence="9">
    <name type="scientific">Nitzschia sp. PL3-2</name>
    <dbReference type="NCBI Taxonomy" id="2083271"/>
    <lineage>
        <taxon>Eukaryota</taxon>
        <taxon>Sar</taxon>
        <taxon>Stramenopiles</taxon>
        <taxon>Ochrophyta</taxon>
        <taxon>Bacillariophyta</taxon>
        <taxon>Bacillariophyceae</taxon>
        <taxon>Bacillariophycidae</taxon>
        <taxon>Bacillariales</taxon>
        <taxon>Bacillariaceae</taxon>
        <taxon>Nitzschia</taxon>
    </lineage>
</organism>
<sequence>MVRVKRGNVLRKRHKKILSLSKGYVGAHSKLFKIAKQQVMKALKYSYIDRKKKKRNFRKLWIIRINAIARFQGISYNLIITTLKKNNINLNRKMLSQISIFYAIFFKQLIKKLII</sequence>
<dbReference type="GO" id="GO:0006412">
    <property type="term" value="P:translation"/>
    <property type="evidence" value="ECO:0007669"/>
    <property type="project" value="InterPro"/>
</dbReference>
<dbReference type="GO" id="GO:0005840">
    <property type="term" value="C:ribosome"/>
    <property type="evidence" value="ECO:0007669"/>
    <property type="project" value="UniProtKB-KW"/>
</dbReference>
<dbReference type="GO" id="GO:1990904">
    <property type="term" value="C:ribonucleoprotein complex"/>
    <property type="evidence" value="ECO:0007669"/>
    <property type="project" value="UniProtKB-KW"/>
</dbReference>
<dbReference type="EMBL" id="AP018504">
    <property type="protein sequence ID" value="BBC77447.1"/>
    <property type="molecule type" value="Genomic_DNA"/>
</dbReference>
<evidence type="ECO:0000256" key="2">
    <source>
        <dbReference type="ARBA" id="ARBA00022730"/>
    </source>
</evidence>
<dbReference type="SUPFAM" id="SSF74731">
    <property type="entry name" value="Ribosomal protein L20"/>
    <property type="match status" value="1"/>
</dbReference>
<dbReference type="AlphaFoldDB" id="A0A2Z5ZAR4"/>
<dbReference type="PRINTS" id="PR00062">
    <property type="entry name" value="RIBOSOMALL20"/>
</dbReference>
<geneLocation type="plastid" evidence="9"/>
<dbReference type="GO" id="GO:0003735">
    <property type="term" value="F:structural constituent of ribosome"/>
    <property type="evidence" value="ECO:0007669"/>
    <property type="project" value="InterPro"/>
</dbReference>
<dbReference type="NCBIfam" id="TIGR01032">
    <property type="entry name" value="rplT_bact"/>
    <property type="match status" value="1"/>
</dbReference>
<dbReference type="Pfam" id="PF00453">
    <property type="entry name" value="Ribosomal_L20"/>
    <property type="match status" value="1"/>
</dbReference>
<evidence type="ECO:0000313" key="9">
    <source>
        <dbReference type="EMBL" id="BBC77447.1"/>
    </source>
</evidence>
<accession>A0A2Z5ZAR4</accession>
<evidence type="ECO:0000256" key="1">
    <source>
        <dbReference type="ARBA" id="ARBA00007698"/>
    </source>
</evidence>